<dbReference type="InterPro" id="IPR029058">
    <property type="entry name" value="AB_hydrolase_fold"/>
</dbReference>
<dbReference type="AlphaFoldDB" id="A0A3B1DDY4"/>
<evidence type="ECO:0000259" key="3">
    <source>
        <dbReference type="Pfam" id="PF00326"/>
    </source>
</evidence>
<dbReference type="SUPFAM" id="SSF53474">
    <property type="entry name" value="alpha/beta-Hydrolases"/>
    <property type="match status" value="1"/>
</dbReference>
<dbReference type="PANTHER" id="PTHR43037">
    <property type="entry name" value="UNNAMED PRODUCT-RELATED"/>
    <property type="match status" value="1"/>
</dbReference>
<dbReference type="GO" id="GO:0008236">
    <property type="term" value="F:serine-type peptidase activity"/>
    <property type="evidence" value="ECO:0007669"/>
    <property type="project" value="InterPro"/>
</dbReference>
<dbReference type="EMBL" id="UOGL01000456">
    <property type="protein sequence ID" value="VAX40539.1"/>
    <property type="molecule type" value="Genomic_DNA"/>
</dbReference>
<organism evidence="4">
    <name type="scientific">hydrothermal vent metagenome</name>
    <dbReference type="NCBI Taxonomy" id="652676"/>
    <lineage>
        <taxon>unclassified sequences</taxon>
        <taxon>metagenomes</taxon>
        <taxon>ecological metagenomes</taxon>
    </lineage>
</organism>
<dbReference type="Pfam" id="PF00326">
    <property type="entry name" value="Peptidase_S9"/>
    <property type="match status" value="1"/>
</dbReference>
<gene>
    <name evidence="4" type="ORF">MNBD_PLANCTO02-875</name>
</gene>
<proteinExistence type="predicted"/>
<keyword evidence="2" id="KW-0378">Hydrolase</keyword>
<dbReference type="PANTHER" id="PTHR43037:SF5">
    <property type="entry name" value="FERULOYL ESTERASE"/>
    <property type="match status" value="1"/>
</dbReference>
<name>A0A3B1DDY4_9ZZZZ</name>
<dbReference type="Gene3D" id="3.40.50.1820">
    <property type="entry name" value="alpha/beta hydrolase"/>
    <property type="match status" value="1"/>
</dbReference>
<dbReference type="GO" id="GO:0006508">
    <property type="term" value="P:proteolysis"/>
    <property type="evidence" value="ECO:0007669"/>
    <property type="project" value="InterPro"/>
</dbReference>
<accession>A0A3B1DDY4</accession>
<feature type="domain" description="Peptidase S9 prolyl oligopeptidase catalytic" evidence="3">
    <location>
        <begin position="177"/>
        <end position="238"/>
    </location>
</feature>
<evidence type="ECO:0000256" key="2">
    <source>
        <dbReference type="ARBA" id="ARBA00022801"/>
    </source>
</evidence>
<protein>
    <recommendedName>
        <fullName evidence="3">Peptidase S9 prolyl oligopeptidase catalytic domain-containing protein</fullName>
    </recommendedName>
</protein>
<sequence length="475" mass="54076">MKTTRHQITFVIALLFNTFGLIVFSSMLRAEEVTHAVRLAKQYIQSGNANERIALSQKLAPFDGKWESVQNALQSSTPRKKAKPGYYGKEHFSTTKLRKKHPDDLLYFIVPKNYQPKHATGLIIFMHGGGKGSPRISPARYMRRDKPTEAYIGDIFEKTGMIGVAPSAPWNPNDHSRWTLSETDDYLADVIAECKSRFHIDSSRVFLWGHSMGGFGAFHQVQRQPDRFAAVISGAGSWTLGQWSVTRGTMFCIVHGVKDAERGVRDRHTDIQYARLADKLLTEQKIPHVFKEHAGGHPIADSKKSVLDFFKKYSRLKRNPFPRHVAVASQVGFRVSKCFPKKESYWLTLNTPTKKGLLEYDALTISTHGNKKESSLEEWKKWGLTHKKVKRPGALIDVINLGNNQFQITAVNTSKLTIWLHPKMVDFNKPIKMTINGKIKIEKRVTPSLITLLDSFKRRHDWDITYPAKITLQIP</sequence>
<keyword evidence="1" id="KW-0732">Signal</keyword>
<reference evidence="4" key="1">
    <citation type="submission" date="2018-06" db="EMBL/GenBank/DDBJ databases">
        <authorList>
            <person name="Zhirakovskaya E."/>
        </authorList>
    </citation>
    <scope>NUCLEOTIDE SEQUENCE</scope>
</reference>
<evidence type="ECO:0000313" key="4">
    <source>
        <dbReference type="EMBL" id="VAX40539.1"/>
    </source>
</evidence>
<evidence type="ECO:0000256" key="1">
    <source>
        <dbReference type="ARBA" id="ARBA00022729"/>
    </source>
</evidence>
<dbReference type="InterPro" id="IPR050955">
    <property type="entry name" value="Plant_Biomass_Hydrol_Est"/>
</dbReference>
<dbReference type="InterPro" id="IPR001375">
    <property type="entry name" value="Peptidase_S9_cat"/>
</dbReference>